<accession>A0A2X0QIJ0</accession>
<evidence type="ECO:0000313" key="2">
    <source>
        <dbReference type="Proteomes" id="UP000270190"/>
    </source>
</evidence>
<dbReference type="RefSeq" id="WP_120487791.1">
    <property type="nucleotide sequence ID" value="NZ_OUNC01000013.1"/>
</dbReference>
<sequence>MREANRLAAIQKITKEVGVPTSIREYAYDNDKFNFWVGNQEVYGTARHGELKIEWSKAVGGQKQLSLF</sequence>
<name>A0A2X0QIJ0_BROTH</name>
<dbReference type="Proteomes" id="UP000270190">
    <property type="component" value="Unassembled WGS sequence"/>
</dbReference>
<organism evidence="1 2">
    <name type="scientific">Brochothrix thermosphacta</name>
    <name type="common">Microbacterium thermosphactum</name>
    <dbReference type="NCBI Taxonomy" id="2756"/>
    <lineage>
        <taxon>Bacteria</taxon>
        <taxon>Bacillati</taxon>
        <taxon>Bacillota</taxon>
        <taxon>Bacilli</taxon>
        <taxon>Bacillales</taxon>
        <taxon>Listeriaceae</taxon>
        <taxon>Brochothrix</taxon>
    </lineage>
</organism>
<dbReference type="AlphaFoldDB" id="A0A2X0QIJ0"/>
<reference evidence="2" key="1">
    <citation type="submission" date="2018-04" db="EMBL/GenBank/DDBJ databases">
        <authorList>
            <person name="Illikoud N."/>
        </authorList>
    </citation>
    <scope>NUCLEOTIDE SEQUENCE [LARGE SCALE GENOMIC DNA]</scope>
</reference>
<gene>
    <name evidence="1" type="ORF">BTBSAS_200026</name>
</gene>
<protein>
    <submittedName>
        <fullName evidence="1">Uncharacterized protein</fullName>
    </submittedName>
</protein>
<evidence type="ECO:0000313" key="1">
    <source>
        <dbReference type="EMBL" id="SPP28439.1"/>
    </source>
</evidence>
<dbReference type="EMBL" id="OUNC01000013">
    <property type="protein sequence ID" value="SPP28439.1"/>
    <property type="molecule type" value="Genomic_DNA"/>
</dbReference>
<proteinExistence type="predicted"/>